<sequence>MTHNASDSKPPPPYDARNMSEAKTEPAVSVPRYVYYRVYCPDGAIPANTAFDPRTPYLGRIPARSVPPPHNVVTLKRCLIKAEKLDDADGSRTVLYRAPDAPNNLGAADKVVIVGPGVENGATPDSALALVLLSDLTSDESAAIARMDLSRRHEEEEPKYLYYRLFTPTGEDNSKMSFNSSEPAVGRVERIFVSPPSLHYDYQTPHCETQETIADYIHLTLMENSTVGLTEEDPIVLVQPERRRGLYNRPVNVVGDWNQYFPRGSLAYTDAVLAYNKYKCVRVLNTMPSGSLHDTAHLSADEIQFLDE</sequence>
<organism evidence="2 3">
    <name type="scientific">Mycena sanguinolenta</name>
    <dbReference type="NCBI Taxonomy" id="230812"/>
    <lineage>
        <taxon>Eukaryota</taxon>
        <taxon>Fungi</taxon>
        <taxon>Dikarya</taxon>
        <taxon>Basidiomycota</taxon>
        <taxon>Agaricomycotina</taxon>
        <taxon>Agaricomycetes</taxon>
        <taxon>Agaricomycetidae</taxon>
        <taxon>Agaricales</taxon>
        <taxon>Marasmiineae</taxon>
        <taxon>Mycenaceae</taxon>
        <taxon>Mycena</taxon>
    </lineage>
</organism>
<dbReference type="Proteomes" id="UP000623467">
    <property type="component" value="Unassembled WGS sequence"/>
</dbReference>
<comment type="caution">
    <text evidence="2">The sequence shown here is derived from an EMBL/GenBank/DDBJ whole genome shotgun (WGS) entry which is preliminary data.</text>
</comment>
<gene>
    <name evidence="2" type="ORF">MSAN_01596400</name>
</gene>
<dbReference type="OrthoDB" id="2995174at2759"/>
<evidence type="ECO:0000313" key="3">
    <source>
        <dbReference type="Proteomes" id="UP000623467"/>
    </source>
</evidence>
<protein>
    <submittedName>
        <fullName evidence="2">Uncharacterized protein</fullName>
    </submittedName>
</protein>
<dbReference type="AlphaFoldDB" id="A0A8H6Y1P3"/>
<proteinExistence type="predicted"/>
<keyword evidence="3" id="KW-1185">Reference proteome</keyword>
<name>A0A8H6Y1P3_9AGAR</name>
<accession>A0A8H6Y1P3</accession>
<feature type="region of interest" description="Disordered" evidence="1">
    <location>
        <begin position="1"/>
        <end position="23"/>
    </location>
</feature>
<dbReference type="EMBL" id="JACAZH010000013">
    <property type="protein sequence ID" value="KAF7351638.1"/>
    <property type="molecule type" value="Genomic_DNA"/>
</dbReference>
<evidence type="ECO:0000256" key="1">
    <source>
        <dbReference type="SAM" id="MobiDB-lite"/>
    </source>
</evidence>
<evidence type="ECO:0000313" key="2">
    <source>
        <dbReference type="EMBL" id="KAF7351638.1"/>
    </source>
</evidence>
<reference evidence="2" key="1">
    <citation type="submission" date="2020-05" db="EMBL/GenBank/DDBJ databases">
        <title>Mycena genomes resolve the evolution of fungal bioluminescence.</title>
        <authorList>
            <person name="Tsai I.J."/>
        </authorList>
    </citation>
    <scope>NUCLEOTIDE SEQUENCE</scope>
    <source>
        <strain evidence="2">160909Yilan</strain>
    </source>
</reference>